<evidence type="ECO:0000313" key="3">
    <source>
        <dbReference type="Proteomes" id="UP000799770"/>
    </source>
</evidence>
<dbReference type="EMBL" id="ML977343">
    <property type="protein sequence ID" value="KAF2109152.1"/>
    <property type="molecule type" value="Genomic_DNA"/>
</dbReference>
<evidence type="ECO:0000313" key="2">
    <source>
        <dbReference type="EMBL" id="KAF2109152.1"/>
    </source>
</evidence>
<keyword evidence="3" id="KW-1185">Reference proteome</keyword>
<feature type="compositionally biased region" description="Polar residues" evidence="1">
    <location>
        <begin position="70"/>
        <end position="80"/>
    </location>
</feature>
<gene>
    <name evidence="2" type="ORF">BDV96DRAFT_240024</name>
</gene>
<dbReference type="AlphaFoldDB" id="A0A6A5YPY4"/>
<sequence>MWIEKCVRVLDTWPMSSLATHGLKLITSLLTERNKKLETTRPGTAPAPPATETGQAQSFPDNIGPAALAHQSSNPPQTSATLELNPILSQEPWGPMADIDLVGFEDLVDTLPMEAGLDNNLFFENRAFRTRSLTFSQADGSRWTFASNTIRPTLKMFESVHHGDSGKTNNDRNEDDHVTMSICSIWGVPLHPPLRKFGRRVAVRKRCIGNVLLEKLAKRPPVSLTLQSNNRSFGTKPLTKAQCSR</sequence>
<reference evidence="2" key="1">
    <citation type="journal article" date="2020" name="Stud. Mycol.">
        <title>101 Dothideomycetes genomes: a test case for predicting lifestyles and emergence of pathogens.</title>
        <authorList>
            <person name="Haridas S."/>
            <person name="Albert R."/>
            <person name="Binder M."/>
            <person name="Bloem J."/>
            <person name="Labutti K."/>
            <person name="Salamov A."/>
            <person name="Andreopoulos B."/>
            <person name="Baker S."/>
            <person name="Barry K."/>
            <person name="Bills G."/>
            <person name="Bluhm B."/>
            <person name="Cannon C."/>
            <person name="Castanera R."/>
            <person name="Culley D."/>
            <person name="Daum C."/>
            <person name="Ezra D."/>
            <person name="Gonzalez J."/>
            <person name="Henrissat B."/>
            <person name="Kuo A."/>
            <person name="Liang C."/>
            <person name="Lipzen A."/>
            <person name="Lutzoni F."/>
            <person name="Magnuson J."/>
            <person name="Mondo S."/>
            <person name="Nolan M."/>
            <person name="Ohm R."/>
            <person name="Pangilinan J."/>
            <person name="Park H.-J."/>
            <person name="Ramirez L."/>
            <person name="Alfaro M."/>
            <person name="Sun H."/>
            <person name="Tritt A."/>
            <person name="Yoshinaga Y."/>
            <person name="Zwiers L.-H."/>
            <person name="Turgeon B."/>
            <person name="Goodwin S."/>
            <person name="Spatafora J."/>
            <person name="Crous P."/>
            <person name="Grigoriev I."/>
        </authorList>
    </citation>
    <scope>NUCLEOTIDE SEQUENCE</scope>
    <source>
        <strain evidence="2">CBS 627.86</strain>
    </source>
</reference>
<dbReference type="Proteomes" id="UP000799770">
    <property type="component" value="Unassembled WGS sequence"/>
</dbReference>
<evidence type="ECO:0000256" key="1">
    <source>
        <dbReference type="SAM" id="MobiDB-lite"/>
    </source>
</evidence>
<dbReference type="OrthoDB" id="410267at2759"/>
<organism evidence="2 3">
    <name type="scientific">Lophiotrema nucula</name>
    <dbReference type="NCBI Taxonomy" id="690887"/>
    <lineage>
        <taxon>Eukaryota</taxon>
        <taxon>Fungi</taxon>
        <taxon>Dikarya</taxon>
        <taxon>Ascomycota</taxon>
        <taxon>Pezizomycotina</taxon>
        <taxon>Dothideomycetes</taxon>
        <taxon>Pleosporomycetidae</taxon>
        <taxon>Pleosporales</taxon>
        <taxon>Lophiotremataceae</taxon>
        <taxon>Lophiotrema</taxon>
    </lineage>
</organism>
<protein>
    <submittedName>
        <fullName evidence="2">Uncharacterized protein</fullName>
    </submittedName>
</protein>
<proteinExistence type="predicted"/>
<name>A0A6A5YPY4_9PLEO</name>
<accession>A0A6A5YPY4</accession>
<feature type="region of interest" description="Disordered" evidence="1">
    <location>
        <begin position="37"/>
        <end position="80"/>
    </location>
</feature>
<feature type="compositionally biased region" description="Low complexity" evidence="1">
    <location>
        <begin position="40"/>
        <end position="57"/>
    </location>
</feature>